<gene>
    <name evidence="10" type="ORF">SAMN02745124_00232</name>
</gene>
<evidence type="ECO:0000256" key="4">
    <source>
        <dbReference type="ARBA" id="ARBA00022723"/>
    </source>
</evidence>
<comment type="similarity">
    <text evidence="2">Belongs to the AOR/FOR family.</text>
</comment>
<evidence type="ECO:0000256" key="1">
    <source>
        <dbReference type="ARBA" id="ARBA00001966"/>
    </source>
</evidence>
<dbReference type="GO" id="GO:0016625">
    <property type="term" value="F:oxidoreductase activity, acting on the aldehyde or oxo group of donors, iron-sulfur protein as acceptor"/>
    <property type="evidence" value="ECO:0007669"/>
    <property type="project" value="InterPro"/>
</dbReference>
<evidence type="ECO:0000313" key="10">
    <source>
        <dbReference type="EMBL" id="SHH35221.1"/>
    </source>
</evidence>
<evidence type="ECO:0000313" key="11">
    <source>
        <dbReference type="Proteomes" id="UP000184139"/>
    </source>
</evidence>
<evidence type="ECO:0000256" key="7">
    <source>
        <dbReference type="ARBA" id="ARBA00023014"/>
    </source>
</evidence>
<dbReference type="InterPro" id="IPR013985">
    <property type="entry name" value="Ald_Fedxn_OxRdtase_dom3"/>
</dbReference>
<dbReference type="STRING" id="1121409.SAMN02745124_00232"/>
<dbReference type="Proteomes" id="UP000184139">
    <property type="component" value="Unassembled WGS sequence"/>
</dbReference>
<dbReference type="Gene3D" id="1.10.599.10">
    <property type="entry name" value="Aldehyde Ferredoxin Oxidoreductase Protein, subunit A, domain 3"/>
    <property type="match status" value="1"/>
</dbReference>
<dbReference type="SMART" id="SM00790">
    <property type="entry name" value="AFOR_N"/>
    <property type="match status" value="1"/>
</dbReference>
<name>A0A1M5S9R0_9BACT</name>
<evidence type="ECO:0000256" key="3">
    <source>
        <dbReference type="ARBA" id="ARBA00022485"/>
    </source>
</evidence>
<dbReference type="InterPro" id="IPR013984">
    <property type="entry name" value="Ald_Fedxn_OxRdtase_dom2"/>
</dbReference>
<dbReference type="GO" id="GO:0051539">
    <property type="term" value="F:4 iron, 4 sulfur cluster binding"/>
    <property type="evidence" value="ECO:0007669"/>
    <property type="project" value="UniProtKB-KW"/>
</dbReference>
<dbReference type="SUPFAM" id="SSF48310">
    <property type="entry name" value="Aldehyde ferredoxin oxidoreductase, C-terminal domains"/>
    <property type="match status" value="1"/>
</dbReference>
<evidence type="ECO:0000256" key="8">
    <source>
        <dbReference type="ARBA" id="ARBA00049934"/>
    </source>
</evidence>
<dbReference type="PANTHER" id="PTHR30038:SF9">
    <property type="entry name" value="ALDEHYDE FERREDOXIN OXIDOREDUCTASE"/>
    <property type="match status" value="1"/>
</dbReference>
<dbReference type="Gene3D" id="3.60.9.10">
    <property type="entry name" value="Aldehyde ferredoxin oxidoreductase, N-terminal domain"/>
    <property type="match status" value="1"/>
</dbReference>
<dbReference type="InterPro" id="IPR013983">
    <property type="entry name" value="Ald_Fedxn_OxRdtase_N"/>
</dbReference>
<evidence type="ECO:0000256" key="2">
    <source>
        <dbReference type="ARBA" id="ARBA00011032"/>
    </source>
</evidence>
<dbReference type="InterPro" id="IPR051919">
    <property type="entry name" value="W-dependent_AOR"/>
</dbReference>
<dbReference type="GO" id="GO:0009055">
    <property type="term" value="F:electron transfer activity"/>
    <property type="evidence" value="ECO:0007669"/>
    <property type="project" value="InterPro"/>
</dbReference>
<keyword evidence="7" id="KW-0411">Iron-sulfur</keyword>
<protein>
    <submittedName>
        <fullName evidence="10">Aldehyde:ferredoxin oxidoreductase</fullName>
    </submittedName>
</protein>
<feature type="domain" description="Aldehyde ferredoxin oxidoreductase N-terminal" evidence="9">
    <location>
        <begin position="5"/>
        <end position="212"/>
    </location>
</feature>
<keyword evidence="6" id="KW-0408">Iron</keyword>
<organism evidence="10 11">
    <name type="scientific">Desulfofustis glycolicus DSM 9705</name>
    <dbReference type="NCBI Taxonomy" id="1121409"/>
    <lineage>
        <taxon>Bacteria</taxon>
        <taxon>Pseudomonadati</taxon>
        <taxon>Thermodesulfobacteriota</taxon>
        <taxon>Desulfobulbia</taxon>
        <taxon>Desulfobulbales</taxon>
        <taxon>Desulfocapsaceae</taxon>
        <taxon>Desulfofustis</taxon>
    </lineage>
</organism>
<comment type="cofactor">
    <cofactor evidence="8">
        <name>tungstopterin</name>
        <dbReference type="ChEBI" id="CHEBI:30402"/>
    </cofactor>
</comment>
<dbReference type="EMBL" id="FQXS01000001">
    <property type="protein sequence ID" value="SHH35221.1"/>
    <property type="molecule type" value="Genomic_DNA"/>
</dbReference>
<reference evidence="10 11" key="1">
    <citation type="submission" date="2016-11" db="EMBL/GenBank/DDBJ databases">
        <authorList>
            <person name="Jaros S."/>
            <person name="Januszkiewicz K."/>
            <person name="Wedrychowicz H."/>
        </authorList>
    </citation>
    <scope>NUCLEOTIDE SEQUENCE [LARGE SCALE GENOMIC DNA]</scope>
    <source>
        <strain evidence="10 11">DSM 9705</strain>
    </source>
</reference>
<dbReference type="AlphaFoldDB" id="A0A1M5S9R0"/>
<sequence length="589" mass="64363">MNGFYQRILVVDLTEKVGTVEQLDDDVVGDYLGGRGLATRLLLKRNPVGVDPLAPENNLIIATGPFCGGRLWGGSRYGVYTKSPLTGLYAESYSGGKVPEAIDAAGFDAIVLHGRSEQPCILAIHPDGVDFHDAGELWGMETFAAETAAVARFAPNRDGYGRPGAVTIGPAGERLVRFALIANDTWRCAGRTGVGAVLGSKRVKAIVFQGDRRRSLADPDGIAAYAKAFSTENMQHPGVKAYRAMGTTMMVELMNKVGAFPARYWRQGSCAHWQQISGETYHELHEVKAHACAKCFMACGRLTRLSRGRHQGLQIEGPEYETIYAFGGLCMIEDIAEIAHLNDLCDRLGIDTITAGNLCALAMEARERGLVDIDISYGDVEGTAALLRQIAGRQGPGDLLADGIVAVARAWGVEDLAVHVKGLEPAGYDPRKLKGMGLTYGTSPRGACHLRTTFYKPELSGVIPPEQIDDKAALLVDYEDRLTIFDTLILCRFYRDLYSWEELEKTVTMVTGRQMTVDRLRTIAGRIVDMTRRFNIREGLLPDMDRLPRRLTSEALPDGSAISAAEMDRLLDDYYHCRGWSTAGAPPVD</sequence>
<dbReference type="Pfam" id="PF01314">
    <property type="entry name" value="AFOR_C"/>
    <property type="match status" value="1"/>
</dbReference>
<keyword evidence="5" id="KW-0560">Oxidoreductase</keyword>
<dbReference type="PANTHER" id="PTHR30038">
    <property type="entry name" value="ALDEHYDE FERREDOXIN OXIDOREDUCTASE"/>
    <property type="match status" value="1"/>
</dbReference>
<evidence type="ECO:0000256" key="5">
    <source>
        <dbReference type="ARBA" id="ARBA00023002"/>
    </source>
</evidence>
<dbReference type="SUPFAM" id="SSF56228">
    <property type="entry name" value="Aldehyde ferredoxin oxidoreductase, N-terminal domain"/>
    <property type="match status" value="1"/>
</dbReference>
<evidence type="ECO:0000256" key="6">
    <source>
        <dbReference type="ARBA" id="ARBA00023004"/>
    </source>
</evidence>
<comment type="cofactor">
    <cofactor evidence="1">
        <name>[4Fe-4S] cluster</name>
        <dbReference type="ChEBI" id="CHEBI:49883"/>
    </cofactor>
</comment>
<dbReference type="InterPro" id="IPR036021">
    <property type="entry name" value="Tungsten_al_ferr_oxy-like_C"/>
</dbReference>
<keyword evidence="11" id="KW-1185">Reference proteome</keyword>
<dbReference type="Gene3D" id="1.10.569.10">
    <property type="entry name" value="Aldehyde Ferredoxin Oxidoreductase Protein, subunit A, domain 2"/>
    <property type="match status" value="1"/>
</dbReference>
<dbReference type="InterPro" id="IPR001203">
    <property type="entry name" value="OxRdtase_Ald_Fedxn_C"/>
</dbReference>
<dbReference type="InterPro" id="IPR036503">
    <property type="entry name" value="Ald_Fedxn_OxRdtase_N_sf"/>
</dbReference>
<dbReference type="GO" id="GO:0046872">
    <property type="term" value="F:metal ion binding"/>
    <property type="evidence" value="ECO:0007669"/>
    <property type="project" value="UniProtKB-KW"/>
</dbReference>
<accession>A0A1M5S9R0</accession>
<keyword evidence="4" id="KW-0479">Metal-binding</keyword>
<dbReference type="Pfam" id="PF02730">
    <property type="entry name" value="AFOR_N"/>
    <property type="match status" value="1"/>
</dbReference>
<evidence type="ECO:0000259" key="9">
    <source>
        <dbReference type="SMART" id="SM00790"/>
    </source>
</evidence>
<proteinExistence type="inferred from homology"/>
<dbReference type="RefSeq" id="WP_073372992.1">
    <property type="nucleotide sequence ID" value="NZ_FQXS01000001.1"/>
</dbReference>
<keyword evidence="3" id="KW-0004">4Fe-4S</keyword>
<dbReference type="OrthoDB" id="9763894at2"/>